<evidence type="ECO:0000313" key="2">
    <source>
        <dbReference type="EMBL" id="KDA04349.1"/>
    </source>
</evidence>
<evidence type="ECO:0000313" key="3">
    <source>
        <dbReference type="Proteomes" id="UP000024942"/>
    </source>
</evidence>
<accession>A0A059GC70</accession>
<organism evidence="2 3">
    <name type="scientific">Hyphomonas oceanitis SCH89</name>
    <dbReference type="NCBI Taxonomy" id="1280953"/>
    <lineage>
        <taxon>Bacteria</taxon>
        <taxon>Pseudomonadati</taxon>
        <taxon>Pseudomonadota</taxon>
        <taxon>Alphaproteobacteria</taxon>
        <taxon>Hyphomonadales</taxon>
        <taxon>Hyphomonadaceae</taxon>
        <taxon>Hyphomonas</taxon>
    </lineage>
</organism>
<keyword evidence="3" id="KW-1185">Reference proteome</keyword>
<keyword evidence="1" id="KW-1133">Transmembrane helix</keyword>
<feature type="transmembrane region" description="Helical" evidence="1">
    <location>
        <begin position="21"/>
        <end position="39"/>
    </location>
</feature>
<sequence length="161" mass="18070">MVPPRTTRIDHDIPTTLVVRLMLVLAGLAMLLIPAWLLRHGLWPPGSVSPVIVLIVLATWLIGIFFLGAAMIVASSRWIISPGHLRITLNRPFRVAETHAFTPRDQVRFSVKQLDWVETLDTWKVILTAPDGRTFASRPFYSAEDAEAFRSAAETLFRTKA</sequence>
<protein>
    <submittedName>
        <fullName evidence="2">Uncharacterized protein</fullName>
    </submittedName>
</protein>
<dbReference type="Proteomes" id="UP000024942">
    <property type="component" value="Unassembled WGS sequence"/>
</dbReference>
<dbReference type="PATRIC" id="fig|1280953.3.peg.129"/>
<dbReference type="EMBL" id="ARYL01000001">
    <property type="protein sequence ID" value="KDA04349.1"/>
    <property type="molecule type" value="Genomic_DNA"/>
</dbReference>
<feature type="transmembrane region" description="Helical" evidence="1">
    <location>
        <begin position="51"/>
        <end position="74"/>
    </location>
</feature>
<gene>
    <name evidence="2" type="ORF">HOC_00650</name>
</gene>
<keyword evidence="1" id="KW-0812">Transmembrane</keyword>
<dbReference type="STRING" id="1280953.HOC_00650"/>
<keyword evidence="1" id="KW-0472">Membrane</keyword>
<evidence type="ECO:0000256" key="1">
    <source>
        <dbReference type="SAM" id="Phobius"/>
    </source>
</evidence>
<name>A0A059GC70_9PROT</name>
<dbReference type="RefSeq" id="WP_035534738.1">
    <property type="nucleotide sequence ID" value="NZ_ARYL01000001.1"/>
</dbReference>
<comment type="caution">
    <text evidence="2">The sequence shown here is derived from an EMBL/GenBank/DDBJ whole genome shotgun (WGS) entry which is preliminary data.</text>
</comment>
<reference evidence="2 3" key="1">
    <citation type="journal article" date="2014" name="Antonie Van Leeuwenhoek">
        <title>Hyphomonas beringensis sp. nov. and Hyphomonas chukchiensis sp. nov., isolated from surface seawater of the Bering Sea and Chukchi Sea.</title>
        <authorList>
            <person name="Li C."/>
            <person name="Lai Q."/>
            <person name="Li G."/>
            <person name="Dong C."/>
            <person name="Wang J."/>
            <person name="Liao Y."/>
            <person name="Shao Z."/>
        </authorList>
    </citation>
    <scope>NUCLEOTIDE SEQUENCE [LARGE SCALE GENOMIC DNA]</scope>
    <source>
        <strain evidence="2 3">SCH89</strain>
    </source>
</reference>
<proteinExistence type="predicted"/>
<dbReference type="AlphaFoldDB" id="A0A059GC70"/>